<keyword evidence="2" id="KW-1185">Reference proteome</keyword>
<evidence type="ECO:0000313" key="2">
    <source>
        <dbReference type="Proteomes" id="UP000679373"/>
    </source>
</evidence>
<gene>
    <name evidence="1" type="ORF">KEC93_21205</name>
</gene>
<dbReference type="GeneID" id="66347098"/>
<name>A0AB74VDD0_CLOBE</name>
<evidence type="ECO:0000313" key="1">
    <source>
        <dbReference type="EMBL" id="QUN34416.1"/>
    </source>
</evidence>
<accession>A0AB74VDD0</accession>
<dbReference type="Proteomes" id="UP000679373">
    <property type="component" value="Chromosome"/>
</dbReference>
<protein>
    <submittedName>
        <fullName evidence="1">Uncharacterized protein</fullName>
    </submittedName>
</protein>
<dbReference type="EMBL" id="CP073653">
    <property type="protein sequence ID" value="QUN34416.1"/>
    <property type="molecule type" value="Genomic_DNA"/>
</dbReference>
<dbReference type="RefSeq" id="WP_077870014.1">
    <property type="nucleotide sequence ID" value="NZ_BKAK01000058.1"/>
</dbReference>
<reference evidence="1" key="1">
    <citation type="submission" date="2021-04" db="EMBL/GenBank/DDBJ databases">
        <title>Complete genome sequence of the type strain Clostridium beijerinckii NRRL B-598.</title>
        <authorList>
            <person name="Sedlar K."/>
            <person name="Branska B."/>
            <person name="Bezdicek M."/>
            <person name="Nykrynova M."/>
            <person name="Lengerova M."/>
            <person name="Skutkova H."/>
            <person name="Patakova P."/>
        </authorList>
    </citation>
    <scope>NUCLEOTIDE SEQUENCE</scope>
    <source>
        <strain evidence="1">DSM 791</strain>
    </source>
</reference>
<organism evidence="1 2">
    <name type="scientific">Clostridium beijerinckii</name>
    <name type="common">Clostridium MP</name>
    <dbReference type="NCBI Taxonomy" id="1520"/>
    <lineage>
        <taxon>Bacteria</taxon>
        <taxon>Bacillati</taxon>
        <taxon>Bacillota</taxon>
        <taxon>Clostridia</taxon>
        <taxon>Eubacteriales</taxon>
        <taxon>Clostridiaceae</taxon>
        <taxon>Clostridium</taxon>
    </lineage>
</organism>
<sequence>MKKIIYLDQNKWIELSQCFYGKSDKHRDVLGVIIEKTNSGEWIFPISIIHHIETEIREQDVQRQKLAKFMGVISKNWTIKPNLIDRNNELECNFNNKCYNPIKQDYLNVIGQNLDDVKITLNNRVLDTNIMENLKQSSLDYNVFEEFIEIQHNTGDREEQFADNEFHKETLEYFRKESEKNSDKSIEDQFIYFYMDCFKGEYSQILRKILPENQNKIAYKMYKQKLPKSFYVKMKLIFESVIKNKERKIDKNDFKDIMFLSMAIPYCDVVITERFWTGLITENGLDKMYDTVISKNIDKLIQL</sequence>
<dbReference type="AlphaFoldDB" id="A0AB74VDD0"/>
<proteinExistence type="predicted"/>